<evidence type="ECO:0000313" key="3">
    <source>
        <dbReference type="Proteomes" id="UP001346869"/>
    </source>
</evidence>
<keyword evidence="3" id="KW-1185">Reference proteome</keyword>
<dbReference type="AlphaFoldDB" id="A0AAN8AF35"/>
<proteinExistence type="predicted"/>
<protein>
    <submittedName>
        <fullName evidence="2">Uncharacterized protein</fullName>
    </submittedName>
</protein>
<evidence type="ECO:0000256" key="1">
    <source>
        <dbReference type="SAM" id="MobiDB-lite"/>
    </source>
</evidence>
<feature type="compositionally biased region" description="Polar residues" evidence="1">
    <location>
        <begin position="22"/>
        <end position="35"/>
    </location>
</feature>
<dbReference type="EMBL" id="JAUZQC010000014">
    <property type="protein sequence ID" value="KAK5860411.1"/>
    <property type="molecule type" value="Genomic_DNA"/>
</dbReference>
<evidence type="ECO:0000313" key="2">
    <source>
        <dbReference type="EMBL" id="KAK5860411.1"/>
    </source>
</evidence>
<dbReference type="Proteomes" id="UP001346869">
    <property type="component" value="Unassembled WGS sequence"/>
</dbReference>
<sequence length="104" mass="11076">MLAEAPVRDPSPPQAEGPNAAVSPTQMDLTASGPSMQAPPPPPPTLRLLTNGWCITVGTSFQINPNKGLACLGADIQTLGERRVEFFSFVCFVLWDAGMSFLCQ</sequence>
<gene>
    <name evidence="2" type="ORF">PBY51_021890</name>
</gene>
<accession>A0AAN8AF35</accession>
<organism evidence="2 3">
    <name type="scientific">Eleginops maclovinus</name>
    <name type="common">Patagonian blennie</name>
    <name type="synonym">Eleginus maclovinus</name>
    <dbReference type="NCBI Taxonomy" id="56733"/>
    <lineage>
        <taxon>Eukaryota</taxon>
        <taxon>Metazoa</taxon>
        <taxon>Chordata</taxon>
        <taxon>Craniata</taxon>
        <taxon>Vertebrata</taxon>
        <taxon>Euteleostomi</taxon>
        <taxon>Actinopterygii</taxon>
        <taxon>Neopterygii</taxon>
        <taxon>Teleostei</taxon>
        <taxon>Neoteleostei</taxon>
        <taxon>Acanthomorphata</taxon>
        <taxon>Eupercaria</taxon>
        <taxon>Perciformes</taxon>
        <taxon>Notothenioidei</taxon>
        <taxon>Eleginopidae</taxon>
        <taxon>Eleginops</taxon>
    </lineage>
</organism>
<feature type="region of interest" description="Disordered" evidence="1">
    <location>
        <begin position="1"/>
        <end position="44"/>
    </location>
</feature>
<comment type="caution">
    <text evidence="2">The sequence shown here is derived from an EMBL/GenBank/DDBJ whole genome shotgun (WGS) entry which is preliminary data.</text>
</comment>
<name>A0AAN8AF35_ELEMC</name>
<reference evidence="2 3" key="2">
    <citation type="journal article" date="2023" name="Mol. Biol. Evol.">
        <title>Genomics of Secondarily Temperate Adaptation in the Only Non-Antarctic Icefish.</title>
        <authorList>
            <person name="Rivera-Colon A.G."/>
            <person name="Rayamajhi N."/>
            <person name="Minhas B.F."/>
            <person name="Madrigal G."/>
            <person name="Bilyk K.T."/>
            <person name="Yoon V."/>
            <person name="Hune M."/>
            <person name="Gregory S."/>
            <person name="Cheng C.H.C."/>
            <person name="Catchen J.M."/>
        </authorList>
    </citation>
    <scope>NUCLEOTIDE SEQUENCE [LARGE SCALE GENOMIC DNA]</scope>
    <source>
        <strain evidence="2">JMC-PN-2008</strain>
    </source>
</reference>
<reference evidence="2 3" key="1">
    <citation type="journal article" date="2023" name="Genes (Basel)">
        <title>Chromosome-Level Genome Assembly and Circadian Gene Repertoire of the Patagonia Blennie Eleginops maclovinus-The Closest Ancestral Proxy of Antarctic Cryonotothenioids.</title>
        <authorList>
            <person name="Cheng C.C."/>
            <person name="Rivera-Colon A.G."/>
            <person name="Minhas B.F."/>
            <person name="Wilson L."/>
            <person name="Rayamajhi N."/>
            <person name="Vargas-Chacoff L."/>
            <person name="Catchen J.M."/>
        </authorList>
    </citation>
    <scope>NUCLEOTIDE SEQUENCE [LARGE SCALE GENOMIC DNA]</scope>
    <source>
        <strain evidence="2">JMC-PN-2008</strain>
    </source>
</reference>